<protein>
    <submittedName>
        <fullName evidence="1">Major tail protein</fullName>
    </submittedName>
</protein>
<dbReference type="Proteomes" id="UP000051679">
    <property type="component" value="Unassembled WGS sequence"/>
</dbReference>
<dbReference type="RefSeq" id="WP_054677366.1">
    <property type="nucleotide sequence ID" value="NZ_AYYO01000044.1"/>
</dbReference>
<dbReference type="OrthoDB" id="2971020at2"/>
<reference evidence="1 2" key="1">
    <citation type="journal article" date="2015" name="Genome Announc.">
        <title>Expanding the biotechnology potential of lactobacilli through comparative genomics of 213 strains and associated genera.</title>
        <authorList>
            <person name="Sun Z."/>
            <person name="Harris H.M."/>
            <person name="McCann A."/>
            <person name="Guo C."/>
            <person name="Argimon S."/>
            <person name="Zhang W."/>
            <person name="Yang X."/>
            <person name="Jeffery I.B."/>
            <person name="Cooney J.C."/>
            <person name="Kagawa T.F."/>
            <person name="Liu W."/>
            <person name="Song Y."/>
            <person name="Salvetti E."/>
            <person name="Wrobel A."/>
            <person name="Rasinkangas P."/>
            <person name="Parkhill J."/>
            <person name="Rea M.C."/>
            <person name="O'Sullivan O."/>
            <person name="Ritari J."/>
            <person name="Douillard F.P."/>
            <person name="Paul Ross R."/>
            <person name="Yang R."/>
            <person name="Briner A.E."/>
            <person name="Felis G.E."/>
            <person name="de Vos W.M."/>
            <person name="Barrangou R."/>
            <person name="Klaenhammer T.R."/>
            <person name="Caufield P.W."/>
            <person name="Cui Y."/>
            <person name="Zhang H."/>
            <person name="O'Toole P.W."/>
        </authorList>
    </citation>
    <scope>NUCLEOTIDE SEQUENCE [LARGE SCALE GENOMIC DNA]</scope>
    <source>
        <strain evidence="1 2">DSM 20505</strain>
    </source>
</reference>
<dbReference type="STRING" id="1291052.FC18_GL002234"/>
<keyword evidence="2" id="KW-1185">Reference proteome</keyword>
<dbReference type="InterPro" id="IPR006490">
    <property type="entry name" value="Maj_tail_phi13"/>
</dbReference>
<sequence>MSDVTPKKQAKFGASGFEYGIVGDDELVKTTTKVPGLSSVKMDITTETKTLAADDGPYLILSGGITEATETIENYDVNSQMKQDLYNIKVVNGVEVYPKNLTPNYVATLFRTKLSGGGYVWVGMLKGMFKLPSVDTKTVDGTPDPTADSIEGSFIPRGDSDNGNVVLIGREDNEGFNFEQFHKWVFPAEADEATITEIPKA</sequence>
<accession>A0A0R1ZIL1</accession>
<name>A0A0R1ZIL1_9LACO</name>
<dbReference type="NCBIfam" id="TIGR01603">
    <property type="entry name" value="maj_tail_phi13"/>
    <property type="match status" value="1"/>
</dbReference>
<dbReference type="PATRIC" id="fig|1291052.5.peg.2302"/>
<evidence type="ECO:0000313" key="1">
    <source>
        <dbReference type="EMBL" id="KRM54817.1"/>
    </source>
</evidence>
<dbReference type="AlphaFoldDB" id="A0A0R1ZIL1"/>
<organism evidence="1 2">
    <name type="scientific">Lacticaseibacillus sharpeae JCM 1186 = DSM 20505</name>
    <dbReference type="NCBI Taxonomy" id="1291052"/>
    <lineage>
        <taxon>Bacteria</taxon>
        <taxon>Bacillati</taxon>
        <taxon>Bacillota</taxon>
        <taxon>Bacilli</taxon>
        <taxon>Lactobacillales</taxon>
        <taxon>Lactobacillaceae</taxon>
        <taxon>Lacticaseibacillus</taxon>
    </lineage>
</organism>
<proteinExistence type="predicted"/>
<comment type="caution">
    <text evidence="1">The sequence shown here is derived from an EMBL/GenBank/DDBJ whole genome shotgun (WGS) entry which is preliminary data.</text>
</comment>
<evidence type="ECO:0000313" key="2">
    <source>
        <dbReference type="Proteomes" id="UP000051679"/>
    </source>
</evidence>
<gene>
    <name evidence="1" type="ORF">FC18_GL002234</name>
</gene>
<dbReference type="EMBL" id="AYYO01000044">
    <property type="protein sequence ID" value="KRM54817.1"/>
    <property type="molecule type" value="Genomic_DNA"/>
</dbReference>